<evidence type="ECO:0000313" key="2">
    <source>
        <dbReference type="Proteomes" id="UP001249851"/>
    </source>
</evidence>
<keyword evidence="2" id="KW-1185">Reference proteome</keyword>
<gene>
    <name evidence="1" type="ORF">P5673_004906</name>
</gene>
<reference evidence="1" key="1">
    <citation type="journal article" date="2023" name="G3 (Bethesda)">
        <title>Whole genome assembly and annotation of the endangered Caribbean coral Acropora cervicornis.</title>
        <authorList>
            <person name="Selwyn J.D."/>
            <person name="Vollmer S.V."/>
        </authorList>
    </citation>
    <scope>NUCLEOTIDE SEQUENCE</scope>
    <source>
        <strain evidence="1">K2</strain>
    </source>
</reference>
<sequence length="155" mass="17480">KSVLSTIPEQIDIEEVEEDASGLLPCPVDGCVCTYQSFRNLERHLLVGKCKMIPEKHTLLDAAKLSYVKKVEEESHSLARTAVLDQCHPVHPIVYDNLNICTLYRTKRLAKLTVGQLRLICSHYNMEIETTSSKRKAPYISYLEDLVGACSCTRV</sequence>
<reference evidence="1" key="2">
    <citation type="journal article" date="2023" name="Science">
        <title>Genomic signatures of disease resistance in endangered staghorn corals.</title>
        <authorList>
            <person name="Vollmer S.V."/>
            <person name="Selwyn J.D."/>
            <person name="Despard B.A."/>
            <person name="Roesel C.L."/>
        </authorList>
    </citation>
    <scope>NUCLEOTIDE SEQUENCE</scope>
    <source>
        <strain evidence="1">K2</strain>
    </source>
</reference>
<dbReference type="AlphaFoldDB" id="A0AAD9QZ27"/>
<accession>A0AAD9QZ27</accession>
<organism evidence="1 2">
    <name type="scientific">Acropora cervicornis</name>
    <name type="common">Staghorn coral</name>
    <dbReference type="NCBI Taxonomy" id="6130"/>
    <lineage>
        <taxon>Eukaryota</taxon>
        <taxon>Metazoa</taxon>
        <taxon>Cnidaria</taxon>
        <taxon>Anthozoa</taxon>
        <taxon>Hexacorallia</taxon>
        <taxon>Scleractinia</taxon>
        <taxon>Astrocoeniina</taxon>
        <taxon>Acroporidae</taxon>
        <taxon>Acropora</taxon>
    </lineage>
</organism>
<feature type="non-terminal residue" evidence="1">
    <location>
        <position position="1"/>
    </location>
</feature>
<dbReference type="Proteomes" id="UP001249851">
    <property type="component" value="Unassembled WGS sequence"/>
</dbReference>
<dbReference type="EMBL" id="JARQWQ010000008">
    <property type="protein sequence ID" value="KAK2570148.1"/>
    <property type="molecule type" value="Genomic_DNA"/>
</dbReference>
<name>A0AAD9QZ27_ACRCE</name>
<protein>
    <submittedName>
        <fullName evidence="1">Uncharacterized protein</fullName>
    </submittedName>
</protein>
<proteinExistence type="predicted"/>
<evidence type="ECO:0000313" key="1">
    <source>
        <dbReference type="EMBL" id="KAK2570148.1"/>
    </source>
</evidence>
<comment type="caution">
    <text evidence="1">The sequence shown here is derived from an EMBL/GenBank/DDBJ whole genome shotgun (WGS) entry which is preliminary data.</text>
</comment>